<dbReference type="VEuPathDB" id="ToxoDB:TGVEG_305750"/>
<dbReference type="GO" id="GO:0005730">
    <property type="term" value="C:nucleolus"/>
    <property type="evidence" value="ECO:0007669"/>
    <property type="project" value="UniProtKB-SubCell"/>
</dbReference>
<comment type="subcellular location">
    <subcellularLocation>
        <location evidence="1 5">Nucleus</location>
        <location evidence="1 5">Nucleolus</location>
    </subcellularLocation>
</comment>
<feature type="domain" description="CP-type G" evidence="7">
    <location>
        <begin position="238"/>
        <end position="400"/>
    </location>
</feature>
<sequence>MGKKSQGLKKAGHKAAHLPAFQRGSSSTNPDRKLPDNKKKGFYRSKSTIKLLNLYKSKPQQGKEPQPTAPARIQPDRRWFGNTRVIDQSKLSLFREALSQADNNPYSVVLKRSKLPLSLLAPSAPGRTEHFDEGGQETSTVPQTRGSAILSLQSFSDTFGDKRTRKRPQLQASDLGELARQAERRQASFQEGRGGAGGEDEGDETAFSRDDPRGQDSGGETAAASEKIFKKGTSRRIWGELYKVIDSSDVIVQVVDARDPLGTRCFRVEKYLRSHKQSKHMILVLNKIDLIPSQVARIWVRRFSKELPTLPFQAKKQEKAAGRLQLFQLLRQYVQLMSDRKHVSVGFIGYPNVGKSSIINALRSKQVCRAAPIPGETRVWQYVALTKRLYLIDCPGIVPASASISDSLRVIRGVVRPERIACPEEHIDEVLQRVQEESIRARYSLPDACKWTDSESFLAVLAKKKGKLLKGGEPDISTAARIVLYDLQRGRLPYYVPPPVDPNAPEEESGDENKGKKRDRENREDEEDGEGGDEGEEGDEEEDNGEEESAGPPGKKESSAANAMKRRRQTEAAEAEKDVSEKKIAKNAEAAPGKKTPTGTQTPGPSGKRGTRKAGEKKKTQGMKVVSEADLAKTLVDEFEA</sequence>
<dbReference type="Pfam" id="PF01926">
    <property type="entry name" value="MMR_HSR1"/>
    <property type="match status" value="1"/>
</dbReference>
<reference evidence="9" key="1">
    <citation type="submission" date="2007-03" db="EMBL/GenBank/DDBJ databases">
        <authorList>
            <person name="Paulsen I."/>
        </authorList>
    </citation>
    <scope>NUCLEOTIDE SEQUENCE</scope>
    <source>
        <strain evidence="9">VEG</strain>
    </source>
</reference>
<dbReference type="STRING" id="432359.B9QM89"/>
<dbReference type="EMBL" id="LN714499">
    <property type="protein sequence ID" value="CEL76225.1"/>
    <property type="molecule type" value="Genomic_DNA"/>
</dbReference>
<feature type="compositionally biased region" description="Basic and acidic residues" evidence="6">
    <location>
        <begin position="569"/>
        <end position="586"/>
    </location>
</feature>
<name>B9QM89_TOXGV</name>
<dbReference type="eggNOG" id="KOG2423">
    <property type="taxonomic scope" value="Eukaryota"/>
</dbReference>
<dbReference type="CDD" id="cd01858">
    <property type="entry name" value="NGP_1"/>
    <property type="match status" value="1"/>
</dbReference>
<dbReference type="Gene3D" id="1.10.1580.10">
    <property type="match status" value="1"/>
</dbReference>
<evidence type="ECO:0000313" key="10">
    <source>
        <dbReference type="Proteomes" id="UP000002226"/>
    </source>
</evidence>
<dbReference type="PRINTS" id="PR00326">
    <property type="entry name" value="GTP1OBG"/>
</dbReference>
<feature type="compositionally biased region" description="Polar residues" evidence="6">
    <location>
        <begin position="136"/>
        <end position="157"/>
    </location>
</feature>
<feature type="region of interest" description="Disordered" evidence="6">
    <location>
        <begin position="495"/>
        <end position="625"/>
    </location>
</feature>
<dbReference type="InterPro" id="IPR006073">
    <property type="entry name" value="GTP-bd"/>
</dbReference>
<evidence type="ECO:0000313" key="8">
    <source>
        <dbReference type="EMBL" id="CEL76225.1"/>
    </source>
</evidence>
<keyword evidence="3 5" id="KW-0342">GTP-binding</keyword>
<gene>
    <name evidence="8" type="ORF">BN1205_107170</name>
    <name evidence="9" type="ORF">TGVEG_305750</name>
</gene>
<reference evidence="9" key="3">
    <citation type="submission" date="2013-08" db="EMBL/GenBank/DDBJ databases">
        <authorList>
            <person name="Sibley D."/>
            <person name="Venepally P."/>
            <person name="Karamycheva S."/>
            <person name="Hadjithomas M."/>
            <person name="Khan A."/>
            <person name="Brunk B."/>
            <person name="Roos D."/>
            <person name="Caler E."/>
            <person name="Lorenzi H."/>
        </authorList>
    </citation>
    <scope>NUCLEOTIDE SEQUENCE</scope>
    <source>
        <strain evidence="9">VEG</strain>
    </source>
</reference>
<dbReference type="GO" id="GO:0005525">
    <property type="term" value="F:GTP binding"/>
    <property type="evidence" value="ECO:0007669"/>
    <property type="project" value="UniProtKB-KW"/>
</dbReference>
<keyword evidence="4 5" id="KW-0539">Nucleus</keyword>
<organism evidence="9 10">
    <name type="scientific">Toxoplasma gondii (strain ATCC 50861 / VEG)</name>
    <dbReference type="NCBI Taxonomy" id="432359"/>
    <lineage>
        <taxon>Eukaryota</taxon>
        <taxon>Sar</taxon>
        <taxon>Alveolata</taxon>
        <taxon>Apicomplexa</taxon>
        <taxon>Conoidasida</taxon>
        <taxon>Coccidia</taxon>
        <taxon>Eucoccidiorida</taxon>
        <taxon>Eimeriorina</taxon>
        <taxon>Sarcocystidae</taxon>
        <taxon>Toxoplasma</taxon>
    </lineage>
</organism>
<dbReference type="EMBL" id="AAYL02000318">
    <property type="protein sequence ID" value="ESS29078.1"/>
    <property type="molecule type" value="Genomic_DNA"/>
</dbReference>
<dbReference type="SUPFAM" id="SSF52540">
    <property type="entry name" value="P-loop containing nucleoside triphosphate hydrolases"/>
    <property type="match status" value="1"/>
</dbReference>
<evidence type="ECO:0000256" key="4">
    <source>
        <dbReference type="ARBA" id="ARBA00023242"/>
    </source>
</evidence>
<feature type="region of interest" description="Disordered" evidence="6">
    <location>
        <begin position="124"/>
        <end position="226"/>
    </location>
</feature>
<dbReference type="Pfam" id="PF08153">
    <property type="entry name" value="NGP1NT"/>
    <property type="match status" value="1"/>
</dbReference>
<dbReference type="PROSITE" id="PS51721">
    <property type="entry name" value="G_CP"/>
    <property type="match status" value="1"/>
</dbReference>
<dbReference type="Gene3D" id="3.40.50.300">
    <property type="entry name" value="P-loop containing nucleotide triphosphate hydrolases"/>
    <property type="match status" value="1"/>
</dbReference>
<feature type="region of interest" description="Disordered" evidence="6">
    <location>
        <begin position="1"/>
        <end position="79"/>
    </location>
</feature>
<dbReference type="FunFam" id="3.40.50.300:FF:000559">
    <property type="entry name" value="Nuclear/nucleolar GTPase 2"/>
    <property type="match status" value="1"/>
</dbReference>
<evidence type="ECO:0000256" key="2">
    <source>
        <dbReference type="ARBA" id="ARBA00022741"/>
    </source>
</evidence>
<dbReference type="OrthoDB" id="444945at2759"/>
<feature type="compositionally biased region" description="Basic and acidic residues" evidence="6">
    <location>
        <begin position="30"/>
        <end position="39"/>
    </location>
</feature>
<evidence type="ECO:0000256" key="5">
    <source>
        <dbReference type="RuleBase" id="RU364023"/>
    </source>
</evidence>
<accession>A0A0F7V141</accession>
<protein>
    <recommendedName>
        <fullName evidence="5">Nucleolar GTP-binding protein 2</fullName>
    </recommendedName>
</protein>
<dbReference type="InterPro" id="IPR027417">
    <property type="entry name" value="P-loop_NTPase"/>
</dbReference>
<dbReference type="PaxDb" id="5811-TGME49_105750"/>
<dbReference type="InterPro" id="IPR050755">
    <property type="entry name" value="TRAFAC_YlqF/YawG_RiboMat"/>
</dbReference>
<dbReference type="InterPro" id="IPR024929">
    <property type="entry name" value="GNL2_CP_dom"/>
</dbReference>
<dbReference type="PANTHER" id="PTHR11089:SF9">
    <property type="entry name" value="NUCLEOLAR GTP-BINDING PROTEIN 2"/>
    <property type="match status" value="1"/>
</dbReference>
<keyword evidence="2 5" id="KW-0547">Nucleotide-binding</keyword>
<feature type="compositionally biased region" description="Basic and acidic residues" evidence="6">
    <location>
        <begin position="511"/>
        <end position="523"/>
    </location>
</feature>
<feature type="compositionally biased region" description="Low complexity" evidence="6">
    <location>
        <begin position="593"/>
        <end position="608"/>
    </location>
</feature>
<dbReference type="InterPro" id="IPR030378">
    <property type="entry name" value="G_CP_dom"/>
</dbReference>
<evidence type="ECO:0000313" key="9">
    <source>
        <dbReference type="EMBL" id="ESS29078.1"/>
    </source>
</evidence>
<reference evidence="10" key="2">
    <citation type="submission" date="2008-03" db="EMBL/GenBank/DDBJ databases">
        <title>Annotation of Toxoplasma gondii VEG.</title>
        <authorList>
            <person name="Lorenzi H."/>
            <person name="Inman J."/>
            <person name="Amedeo P."/>
            <person name="Brunk B."/>
            <person name="Roos D."/>
            <person name="Caler E."/>
        </authorList>
    </citation>
    <scope>NUCLEOTIDE SEQUENCE [LARGE SCALE GENOMIC DNA]</scope>
    <source>
        <strain evidence="10">ATCC 50861 / VEG</strain>
    </source>
</reference>
<dbReference type="Proteomes" id="UP000002226">
    <property type="component" value="Unassembled WGS sequence"/>
</dbReference>
<reference evidence="8" key="4">
    <citation type="journal article" date="2015" name="PLoS ONE">
        <title>Comprehensive Evaluation of Toxoplasma gondii VEG and Neospora caninum LIV Genomes with Tachyzoite Stage Transcriptome and Proteome Defines Novel Transcript Features.</title>
        <authorList>
            <person name="Ramaprasad A."/>
            <person name="Mourier T."/>
            <person name="Naeem R."/>
            <person name="Malas T.B."/>
            <person name="Moussa E."/>
            <person name="Panigrahi A."/>
            <person name="Vermont S.J."/>
            <person name="Otto T.D."/>
            <person name="Wastling J."/>
            <person name="Pain A."/>
        </authorList>
    </citation>
    <scope>NUCLEOTIDE SEQUENCE</scope>
    <source>
        <strain evidence="8">VEG</strain>
    </source>
</reference>
<comment type="function">
    <text evidence="5">GTPase that associates with pre-60S ribosomal subunits in the nucleolus and is required for their nuclear export and maturation.</text>
</comment>
<feature type="compositionally biased region" description="Basic residues" evidence="6">
    <location>
        <begin position="1"/>
        <end position="16"/>
    </location>
</feature>
<evidence type="ECO:0000256" key="3">
    <source>
        <dbReference type="ARBA" id="ARBA00023134"/>
    </source>
</evidence>
<dbReference type="InterPro" id="IPR023179">
    <property type="entry name" value="GTP-bd_ortho_bundle_sf"/>
</dbReference>
<dbReference type="OMA" id="RTQGFNH"/>
<dbReference type="AlphaFoldDB" id="B9QM89"/>
<accession>B9QM89</accession>
<feature type="compositionally biased region" description="Acidic residues" evidence="6">
    <location>
        <begin position="524"/>
        <end position="549"/>
    </location>
</feature>
<keyword evidence="10" id="KW-1185">Reference proteome</keyword>
<dbReference type="PANTHER" id="PTHR11089">
    <property type="entry name" value="GTP-BINDING PROTEIN-RELATED"/>
    <property type="match status" value="1"/>
</dbReference>
<proteinExistence type="inferred from homology"/>
<evidence type="ECO:0000256" key="1">
    <source>
        <dbReference type="ARBA" id="ARBA00004604"/>
    </source>
</evidence>
<evidence type="ECO:0000259" key="7">
    <source>
        <dbReference type="PROSITE" id="PS51721"/>
    </source>
</evidence>
<dbReference type="InterPro" id="IPR012971">
    <property type="entry name" value="NOG2_N_dom"/>
</dbReference>
<evidence type="ECO:0000256" key="6">
    <source>
        <dbReference type="SAM" id="MobiDB-lite"/>
    </source>
</evidence>
<comment type="similarity">
    <text evidence="5">Belongs to the TRAFAC class YlqF/YawG GTPase family. NOG2 subfamily.</text>
</comment>